<dbReference type="Pfam" id="PF02406">
    <property type="entry name" value="MmoB_DmpM"/>
    <property type="match status" value="1"/>
</dbReference>
<proteinExistence type="inferred from homology"/>
<organism evidence="2 3">
    <name type="scientific">Solimonas aquatica</name>
    <dbReference type="NCBI Taxonomy" id="489703"/>
    <lineage>
        <taxon>Bacteria</taxon>
        <taxon>Pseudomonadati</taxon>
        <taxon>Pseudomonadota</taxon>
        <taxon>Gammaproteobacteria</taxon>
        <taxon>Nevskiales</taxon>
        <taxon>Nevskiaceae</taxon>
        <taxon>Solimonas</taxon>
    </lineage>
</organism>
<keyword evidence="2" id="KW-0503">Monooxygenase</keyword>
<evidence type="ECO:0000313" key="3">
    <source>
        <dbReference type="Proteomes" id="UP000199233"/>
    </source>
</evidence>
<accession>A0A1H9BHN7</accession>
<keyword evidence="2" id="KW-0560">Oxidoreductase</keyword>
<dbReference type="InterPro" id="IPR003454">
    <property type="entry name" value="MOase_MmoB_DmpM"/>
</dbReference>
<protein>
    <submittedName>
        <fullName evidence="2">Toluene monooxygenase system protein D</fullName>
    </submittedName>
</protein>
<dbReference type="STRING" id="489703.SAMN04488038_10299"/>
<evidence type="ECO:0000313" key="2">
    <source>
        <dbReference type="EMBL" id="SEP88512.1"/>
    </source>
</evidence>
<dbReference type="OrthoDB" id="9805636at2"/>
<gene>
    <name evidence="2" type="ORF">SAMN04488038_10299</name>
</gene>
<dbReference type="Gene3D" id="3.90.56.10">
    <property type="entry name" value="Monooxygenase component MmoB/DmpM"/>
    <property type="match status" value="1"/>
</dbReference>
<name>A0A1H9BHN7_9GAMM</name>
<dbReference type="Proteomes" id="UP000199233">
    <property type="component" value="Unassembled WGS sequence"/>
</dbReference>
<sequence>MSGMDKAHLNNMVGPVMRQGALARAVYEAAELDNPGRKIQMEDKVAYVRIQTENEMILRQDTIEEMLGKPFKLNQLEVDMASFAGRIETLDDHVRFYFAKRF</sequence>
<dbReference type="GO" id="GO:0004497">
    <property type="term" value="F:monooxygenase activity"/>
    <property type="evidence" value="ECO:0007669"/>
    <property type="project" value="UniProtKB-KW"/>
</dbReference>
<dbReference type="InterPro" id="IPR036889">
    <property type="entry name" value="mOase_MmoB_DmpM_sf"/>
</dbReference>
<dbReference type="SUPFAM" id="SSF56029">
    <property type="entry name" value="Monooxygenase (hydroxylase) regulatory protein"/>
    <property type="match status" value="1"/>
</dbReference>
<keyword evidence="3" id="KW-1185">Reference proteome</keyword>
<dbReference type="RefSeq" id="WP_093281929.1">
    <property type="nucleotide sequence ID" value="NZ_FOFS01000002.1"/>
</dbReference>
<reference evidence="2 3" key="1">
    <citation type="submission" date="2016-10" db="EMBL/GenBank/DDBJ databases">
        <authorList>
            <person name="de Groot N.N."/>
        </authorList>
    </citation>
    <scope>NUCLEOTIDE SEQUENCE [LARGE SCALE GENOMIC DNA]</scope>
    <source>
        <strain evidence="2 3">DSM 25927</strain>
    </source>
</reference>
<evidence type="ECO:0000256" key="1">
    <source>
        <dbReference type="ARBA" id="ARBA00006313"/>
    </source>
</evidence>
<dbReference type="AlphaFoldDB" id="A0A1H9BHN7"/>
<comment type="similarity">
    <text evidence="1">Belongs to the TmoD/XamoD family.</text>
</comment>
<dbReference type="EMBL" id="FOFS01000002">
    <property type="protein sequence ID" value="SEP88512.1"/>
    <property type="molecule type" value="Genomic_DNA"/>
</dbReference>